<reference evidence="7 8" key="1">
    <citation type="submission" date="2020-01" db="EMBL/GenBank/DDBJ databases">
        <title>Genomes assembled from Gulf of Kutch pelagic sediment metagenomes.</title>
        <authorList>
            <person name="Chandrashekar M."/>
            <person name="Mahajan M.S."/>
            <person name="Dave K.J."/>
            <person name="Vatsa P."/>
            <person name="Nathani N.M."/>
        </authorList>
    </citation>
    <scope>NUCLEOTIDE SEQUENCE [LARGE SCALE GENOMIC DNA]</scope>
    <source>
        <strain evidence="7">KS3-K002</strain>
    </source>
</reference>
<dbReference type="Pfam" id="PF01189">
    <property type="entry name" value="Methyltr_RsmB-F"/>
    <property type="match status" value="1"/>
</dbReference>
<name>A0AAE5CDC6_9BACT</name>
<dbReference type="CDD" id="cd02440">
    <property type="entry name" value="AdoMet_MTases"/>
    <property type="match status" value="1"/>
</dbReference>
<feature type="binding site" evidence="5">
    <location>
        <position position="308"/>
    </location>
    <ligand>
        <name>S-adenosyl-L-methionine</name>
        <dbReference type="ChEBI" id="CHEBI:59789"/>
    </ligand>
</feature>
<dbReference type="EMBL" id="JAACAK010000083">
    <property type="protein sequence ID" value="NIR75524.1"/>
    <property type="molecule type" value="Genomic_DNA"/>
</dbReference>
<keyword evidence="2 5" id="KW-0808">Transferase</keyword>
<evidence type="ECO:0000313" key="8">
    <source>
        <dbReference type="Proteomes" id="UP000702544"/>
    </source>
</evidence>
<evidence type="ECO:0000256" key="3">
    <source>
        <dbReference type="ARBA" id="ARBA00022691"/>
    </source>
</evidence>
<dbReference type="Pfam" id="PF01029">
    <property type="entry name" value="NusB"/>
    <property type="match status" value="1"/>
</dbReference>
<keyword evidence="1 5" id="KW-0489">Methyltransferase</keyword>
<dbReference type="GO" id="GO:0008173">
    <property type="term" value="F:RNA methyltransferase activity"/>
    <property type="evidence" value="ECO:0007669"/>
    <property type="project" value="InterPro"/>
</dbReference>
<dbReference type="PANTHER" id="PTHR22807:SF53">
    <property type="entry name" value="RIBOSOMAL RNA SMALL SUBUNIT METHYLTRANSFERASE B-RELATED"/>
    <property type="match status" value="1"/>
</dbReference>
<dbReference type="InterPro" id="IPR035926">
    <property type="entry name" value="NusB-like_sf"/>
</dbReference>
<dbReference type="InterPro" id="IPR049560">
    <property type="entry name" value="MeTrfase_RsmB-F_NOP2_cat"/>
</dbReference>
<dbReference type="SUPFAM" id="SSF48013">
    <property type="entry name" value="NusB-like"/>
    <property type="match status" value="1"/>
</dbReference>
<feature type="binding site" evidence="5">
    <location>
        <begin position="245"/>
        <end position="251"/>
    </location>
    <ligand>
        <name>S-adenosyl-L-methionine</name>
        <dbReference type="ChEBI" id="CHEBI:59789"/>
    </ligand>
</feature>
<evidence type="ECO:0000256" key="2">
    <source>
        <dbReference type="ARBA" id="ARBA00022679"/>
    </source>
</evidence>
<dbReference type="InterPro" id="IPR023267">
    <property type="entry name" value="RCMT"/>
</dbReference>
<keyword evidence="3 5" id="KW-0949">S-adenosyl-L-methionine</keyword>
<keyword evidence="4 5" id="KW-0694">RNA-binding</keyword>
<feature type="active site" description="Nucleophile" evidence="5">
    <location>
        <position position="361"/>
    </location>
</feature>
<evidence type="ECO:0000259" key="6">
    <source>
        <dbReference type="PROSITE" id="PS51686"/>
    </source>
</evidence>
<proteinExistence type="inferred from homology"/>
<accession>A0AAE5CDC6</accession>
<dbReference type="GO" id="GO:0001510">
    <property type="term" value="P:RNA methylation"/>
    <property type="evidence" value="ECO:0007669"/>
    <property type="project" value="InterPro"/>
</dbReference>
<dbReference type="Proteomes" id="UP000702544">
    <property type="component" value="Unassembled WGS sequence"/>
</dbReference>
<dbReference type="Gene3D" id="1.10.940.10">
    <property type="entry name" value="NusB-like"/>
    <property type="match status" value="1"/>
</dbReference>
<feature type="binding site" evidence="5">
    <location>
        <position position="293"/>
    </location>
    <ligand>
        <name>S-adenosyl-L-methionine</name>
        <dbReference type="ChEBI" id="CHEBI:59789"/>
    </ligand>
</feature>
<evidence type="ECO:0000256" key="4">
    <source>
        <dbReference type="ARBA" id="ARBA00022884"/>
    </source>
</evidence>
<dbReference type="InterPro" id="IPR054728">
    <property type="entry name" value="RsmB-like_ferredoxin"/>
</dbReference>
<dbReference type="PANTHER" id="PTHR22807">
    <property type="entry name" value="NOP2 YEAST -RELATED NOL1/NOP2/FMU SUN DOMAIN-CONTAINING"/>
    <property type="match status" value="1"/>
</dbReference>
<dbReference type="PROSITE" id="PS51686">
    <property type="entry name" value="SAM_MT_RSMB_NOP"/>
    <property type="match status" value="1"/>
</dbReference>
<dbReference type="InterPro" id="IPR001678">
    <property type="entry name" value="MeTrfase_RsmB-F_NOP2_dom"/>
</dbReference>
<gene>
    <name evidence="7" type="ORF">GWO12_10525</name>
</gene>
<feature type="binding site" evidence="5">
    <location>
        <position position="266"/>
    </location>
    <ligand>
        <name>S-adenosyl-L-methionine</name>
        <dbReference type="ChEBI" id="CHEBI:59789"/>
    </ligand>
</feature>
<dbReference type="InterPro" id="IPR006027">
    <property type="entry name" value="NusB_RsmB_TIM44"/>
</dbReference>
<evidence type="ECO:0000256" key="1">
    <source>
        <dbReference type="ARBA" id="ARBA00022603"/>
    </source>
</evidence>
<evidence type="ECO:0000313" key="7">
    <source>
        <dbReference type="EMBL" id="NIR75524.1"/>
    </source>
</evidence>
<dbReference type="PRINTS" id="PR02008">
    <property type="entry name" value="RCMTFAMILY"/>
</dbReference>
<dbReference type="Pfam" id="PF22458">
    <property type="entry name" value="RsmF-B_ferredox"/>
    <property type="match status" value="1"/>
</dbReference>
<dbReference type="AlphaFoldDB" id="A0AAE5CDC6"/>
<dbReference type="GO" id="GO:0006355">
    <property type="term" value="P:regulation of DNA-templated transcription"/>
    <property type="evidence" value="ECO:0007669"/>
    <property type="project" value="InterPro"/>
</dbReference>
<dbReference type="InterPro" id="IPR029063">
    <property type="entry name" value="SAM-dependent_MTases_sf"/>
</dbReference>
<dbReference type="GO" id="GO:0003723">
    <property type="term" value="F:RNA binding"/>
    <property type="evidence" value="ECO:0007669"/>
    <property type="project" value="UniProtKB-UniRule"/>
</dbReference>
<comment type="similarity">
    <text evidence="5">Belongs to the class I-like SAM-binding methyltransferase superfamily. RsmB/NOP family.</text>
</comment>
<dbReference type="SUPFAM" id="SSF53335">
    <property type="entry name" value="S-adenosyl-L-methionine-dependent methyltransferases"/>
    <property type="match status" value="1"/>
</dbReference>
<comment type="caution">
    <text evidence="7">The sequence shown here is derived from an EMBL/GenBank/DDBJ whole genome shotgun (WGS) entry which is preliminary data.</text>
</comment>
<protein>
    <submittedName>
        <fullName evidence="7">16S rRNA (Cytosine(967)-C(5))-methyltransferase RsmB</fullName>
    </submittedName>
</protein>
<evidence type="ECO:0000256" key="5">
    <source>
        <dbReference type="PROSITE-ProRule" id="PRU01023"/>
    </source>
</evidence>
<sequence length="425" mass="46292">MLEAVRRGAFADQALERHAAALTAADRRLAQELAYGVLRLRGRLDHILDRLVDGGVGRLDPEVLDALRLGAYQLLELDRVPAYAAVSQAVESVKRGASRRAGAAALVNAVLRRLGDGSYESFAFPDPDRDHVGWLASWGSHPRWLVERWLERWPAEEVDRLVDYNNRRPGVYLTAIHDREEALARLAEAGIAGRAADGSIHSVEIDPGNVVAALDRVAAVVQDPAAATVVDYMGLDPGVPVADLCAAPGGKAALLASRGHAVRAFDVSATRLERLRSNRSRLGLEEMQIVVADATRPPLSRAPIVLLDVPCTGTGTLARHPDARWRLDRSNLEALIDLQRRLLDSAARLIEPGGLLVYATCSLEPEENEGQVEEFLARQRAFELEPPPASAVADELLGSRGELRVLPQRHEMDGAYAARLRRRAG</sequence>
<feature type="domain" description="SAM-dependent MTase RsmB/NOP-type" evidence="6">
    <location>
        <begin position="150"/>
        <end position="423"/>
    </location>
</feature>
<dbReference type="Gene3D" id="3.40.50.150">
    <property type="entry name" value="Vaccinia Virus protein VP39"/>
    <property type="match status" value="1"/>
</dbReference>
<organism evidence="7 8">
    <name type="scientific">Candidatus Kutchimonas denitrificans</name>
    <dbReference type="NCBI Taxonomy" id="3056748"/>
    <lineage>
        <taxon>Bacteria</taxon>
        <taxon>Pseudomonadati</taxon>
        <taxon>Gemmatimonadota</taxon>
        <taxon>Gemmatimonadia</taxon>
        <taxon>Candidatus Palauibacterales</taxon>
        <taxon>Candidatus Palauibacteraceae</taxon>
        <taxon>Candidatus Kutchimonas</taxon>
    </lineage>
</organism>